<reference evidence="2" key="1">
    <citation type="submission" date="2021-06" db="EMBL/GenBank/DDBJ databases">
        <authorList>
            <person name="Hodson N. C."/>
            <person name="Mongue J. A."/>
            <person name="Jaron S. K."/>
        </authorList>
    </citation>
    <scope>NUCLEOTIDE SEQUENCE</scope>
</reference>
<evidence type="ECO:0000313" key="2">
    <source>
        <dbReference type="EMBL" id="CAG7825895.1"/>
    </source>
</evidence>
<name>A0A8J2L6I1_9HEXA</name>
<gene>
    <name evidence="2" type="ORF">AFUS01_LOCUS35977</name>
</gene>
<dbReference type="EMBL" id="CAJVCH010537819">
    <property type="protein sequence ID" value="CAG7825895.1"/>
    <property type="molecule type" value="Genomic_DNA"/>
</dbReference>
<feature type="region of interest" description="Disordered" evidence="1">
    <location>
        <begin position="41"/>
        <end position="70"/>
    </location>
</feature>
<accession>A0A8J2L6I1</accession>
<evidence type="ECO:0000256" key="1">
    <source>
        <dbReference type="SAM" id="MobiDB-lite"/>
    </source>
</evidence>
<organism evidence="2 3">
    <name type="scientific">Allacma fusca</name>
    <dbReference type="NCBI Taxonomy" id="39272"/>
    <lineage>
        <taxon>Eukaryota</taxon>
        <taxon>Metazoa</taxon>
        <taxon>Ecdysozoa</taxon>
        <taxon>Arthropoda</taxon>
        <taxon>Hexapoda</taxon>
        <taxon>Collembola</taxon>
        <taxon>Symphypleona</taxon>
        <taxon>Sminthuridae</taxon>
        <taxon>Allacma</taxon>
    </lineage>
</organism>
<protein>
    <submittedName>
        <fullName evidence="2">Uncharacterized protein</fullName>
    </submittedName>
</protein>
<evidence type="ECO:0000313" key="3">
    <source>
        <dbReference type="Proteomes" id="UP000708208"/>
    </source>
</evidence>
<sequence>TLHYSEKFHSPRRHIINDTLDEQSTLVKTSVISLQGIPKRSPIKKRTPARPTTVRNRLAIEGKRRLVTRS</sequence>
<proteinExistence type="predicted"/>
<comment type="caution">
    <text evidence="2">The sequence shown here is derived from an EMBL/GenBank/DDBJ whole genome shotgun (WGS) entry which is preliminary data.</text>
</comment>
<dbReference type="AlphaFoldDB" id="A0A8J2L6I1"/>
<dbReference type="Proteomes" id="UP000708208">
    <property type="component" value="Unassembled WGS sequence"/>
</dbReference>
<keyword evidence="3" id="KW-1185">Reference proteome</keyword>
<feature type="non-terminal residue" evidence="2">
    <location>
        <position position="1"/>
    </location>
</feature>